<gene>
    <name evidence="1" type="ORF">SPELUC_LOCUS5826</name>
</gene>
<proteinExistence type="predicted"/>
<sequence>MESISSSSIERGNTKVIRTGMSIPSPYTDSKSYTSGVYLERLDGGFIYFRVSEKPTNQTFQSMDNLALYNEYDSPRVIISCYPMGERVHLARSSSAPSYYVVESDYFKVRTIDVCRELDYFYDWLHPMSQNSSSENTVEIPPTIAENTTGANEKGGSIQEDAKEVNTGDENEENLEVYKDAEAYESEADTIVGSDVEG</sequence>
<name>A0ACA9M3I6_9GLOM</name>
<keyword evidence="2" id="KW-1185">Reference proteome</keyword>
<organism evidence="1 2">
    <name type="scientific">Cetraspora pellucida</name>
    <dbReference type="NCBI Taxonomy" id="1433469"/>
    <lineage>
        <taxon>Eukaryota</taxon>
        <taxon>Fungi</taxon>
        <taxon>Fungi incertae sedis</taxon>
        <taxon>Mucoromycota</taxon>
        <taxon>Glomeromycotina</taxon>
        <taxon>Glomeromycetes</taxon>
        <taxon>Diversisporales</taxon>
        <taxon>Gigasporaceae</taxon>
        <taxon>Cetraspora</taxon>
    </lineage>
</organism>
<reference evidence="1" key="1">
    <citation type="submission" date="2021-06" db="EMBL/GenBank/DDBJ databases">
        <authorList>
            <person name="Kallberg Y."/>
            <person name="Tangrot J."/>
            <person name="Rosling A."/>
        </authorList>
    </citation>
    <scope>NUCLEOTIDE SEQUENCE</scope>
    <source>
        <strain evidence="1">28 12/20/2015</strain>
    </source>
</reference>
<protein>
    <submittedName>
        <fullName evidence="1">10102_t:CDS:1</fullName>
    </submittedName>
</protein>
<evidence type="ECO:0000313" key="2">
    <source>
        <dbReference type="Proteomes" id="UP000789366"/>
    </source>
</evidence>
<comment type="caution">
    <text evidence="1">The sequence shown here is derived from an EMBL/GenBank/DDBJ whole genome shotgun (WGS) entry which is preliminary data.</text>
</comment>
<accession>A0ACA9M3I6</accession>
<dbReference type="Proteomes" id="UP000789366">
    <property type="component" value="Unassembled WGS sequence"/>
</dbReference>
<evidence type="ECO:0000313" key="1">
    <source>
        <dbReference type="EMBL" id="CAG8566648.1"/>
    </source>
</evidence>
<dbReference type="EMBL" id="CAJVPW010006245">
    <property type="protein sequence ID" value="CAG8566648.1"/>
    <property type="molecule type" value="Genomic_DNA"/>
</dbReference>